<feature type="region of interest" description="Disordered" evidence="1">
    <location>
        <begin position="148"/>
        <end position="196"/>
    </location>
</feature>
<dbReference type="EMBL" id="JACEEZ010021146">
    <property type="protein sequence ID" value="KAG0713734.1"/>
    <property type="molecule type" value="Genomic_DNA"/>
</dbReference>
<evidence type="ECO:0000256" key="1">
    <source>
        <dbReference type="SAM" id="MobiDB-lite"/>
    </source>
</evidence>
<protein>
    <submittedName>
        <fullName evidence="2">Uncharacterized protein</fullName>
    </submittedName>
</protein>
<sequence length="196" mass="20731">MEEAHQALPAPRCRRTLVAIERALQHAGPPGGGRGDSHRTIVCPVGPTAAPHTRTTAADHAHPGVTSRASPHRCALKVSTGVPSHIGLMATEAADEVAREPPRHPAVTLTVYPASMGQVLARTRCRLCSGGNNTPDGADIETAAAWHKQATNKQRAVTPRPPPSTVPEPRKGHSTPTSAWLRDTGGAERRRLRVAV</sequence>
<evidence type="ECO:0000313" key="2">
    <source>
        <dbReference type="EMBL" id="KAG0713734.1"/>
    </source>
</evidence>
<dbReference type="AlphaFoldDB" id="A0A8J5CKL0"/>
<accession>A0A8J5CKL0</accession>
<comment type="caution">
    <text evidence="2">The sequence shown here is derived from an EMBL/GenBank/DDBJ whole genome shotgun (WGS) entry which is preliminary data.</text>
</comment>
<feature type="region of interest" description="Disordered" evidence="1">
    <location>
        <begin position="51"/>
        <end position="72"/>
    </location>
</feature>
<proteinExistence type="predicted"/>
<name>A0A8J5CKL0_CHIOP</name>
<keyword evidence="3" id="KW-1185">Reference proteome</keyword>
<gene>
    <name evidence="2" type="ORF">GWK47_015560</name>
</gene>
<dbReference type="Proteomes" id="UP000770661">
    <property type="component" value="Unassembled WGS sequence"/>
</dbReference>
<dbReference type="OrthoDB" id="6369833at2759"/>
<reference evidence="2" key="1">
    <citation type="submission" date="2020-07" db="EMBL/GenBank/DDBJ databases">
        <title>The High-quality genome of the commercially important snow crab, Chionoecetes opilio.</title>
        <authorList>
            <person name="Jeong J.-H."/>
            <person name="Ryu S."/>
        </authorList>
    </citation>
    <scope>NUCLEOTIDE SEQUENCE</scope>
    <source>
        <strain evidence="2">MADBK_172401_WGS</strain>
        <tissue evidence="2">Digestive gland</tissue>
    </source>
</reference>
<organism evidence="2 3">
    <name type="scientific">Chionoecetes opilio</name>
    <name type="common">Atlantic snow crab</name>
    <name type="synonym">Cancer opilio</name>
    <dbReference type="NCBI Taxonomy" id="41210"/>
    <lineage>
        <taxon>Eukaryota</taxon>
        <taxon>Metazoa</taxon>
        <taxon>Ecdysozoa</taxon>
        <taxon>Arthropoda</taxon>
        <taxon>Crustacea</taxon>
        <taxon>Multicrustacea</taxon>
        <taxon>Malacostraca</taxon>
        <taxon>Eumalacostraca</taxon>
        <taxon>Eucarida</taxon>
        <taxon>Decapoda</taxon>
        <taxon>Pleocyemata</taxon>
        <taxon>Brachyura</taxon>
        <taxon>Eubrachyura</taxon>
        <taxon>Majoidea</taxon>
        <taxon>Majidae</taxon>
        <taxon>Chionoecetes</taxon>
    </lineage>
</organism>
<evidence type="ECO:0000313" key="3">
    <source>
        <dbReference type="Proteomes" id="UP000770661"/>
    </source>
</evidence>